<dbReference type="InterPro" id="IPR036249">
    <property type="entry name" value="Thioredoxin-like_sf"/>
</dbReference>
<comment type="caution">
    <text evidence="3">The sequence shown here is derived from an EMBL/GenBank/DDBJ whole genome shotgun (WGS) entry which is preliminary data.</text>
</comment>
<feature type="signal peptide" evidence="1">
    <location>
        <begin position="1"/>
        <end position="17"/>
    </location>
</feature>
<dbReference type="RefSeq" id="WP_127763533.1">
    <property type="nucleotide sequence ID" value="NZ_SADE01000001.1"/>
</dbReference>
<dbReference type="Pfam" id="PF13098">
    <property type="entry name" value="Thioredoxin_2"/>
    <property type="match status" value="1"/>
</dbReference>
<accession>A0A437QUH9</accession>
<feature type="domain" description="Thioredoxin-like fold" evidence="2">
    <location>
        <begin position="59"/>
        <end position="143"/>
    </location>
</feature>
<keyword evidence="4" id="KW-1185">Reference proteome</keyword>
<evidence type="ECO:0000256" key="1">
    <source>
        <dbReference type="SAM" id="SignalP"/>
    </source>
</evidence>
<dbReference type="SUPFAM" id="SSF52833">
    <property type="entry name" value="Thioredoxin-like"/>
    <property type="match status" value="1"/>
</dbReference>
<dbReference type="InterPro" id="IPR041737">
    <property type="entry name" value="SoxW"/>
</dbReference>
<dbReference type="InterPro" id="IPR006311">
    <property type="entry name" value="TAT_signal"/>
</dbReference>
<dbReference type="PROSITE" id="PS51318">
    <property type="entry name" value="TAT"/>
    <property type="match status" value="1"/>
</dbReference>
<protein>
    <submittedName>
        <fullName evidence="3">Thioredoxin</fullName>
    </submittedName>
</protein>
<dbReference type="Gene3D" id="3.40.30.10">
    <property type="entry name" value="Glutaredoxin"/>
    <property type="match status" value="1"/>
</dbReference>
<name>A0A437QUH9_9PROT</name>
<evidence type="ECO:0000259" key="2">
    <source>
        <dbReference type="Pfam" id="PF13098"/>
    </source>
</evidence>
<dbReference type="EMBL" id="SADE01000001">
    <property type="protein sequence ID" value="RVU38161.1"/>
    <property type="molecule type" value="Genomic_DNA"/>
</dbReference>
<evidence type="ECO:0000313" key="4">
    <source>
        <dbReference type="Proteomes" id="UP000287447"/>
    </source>
</evidence>
<proteinExistence type="predicted"/>
<organism evidence="3 4">
    <name type="scientific">Hwanghaeella grinnelliae</name>
    <dbReference type="NCBI Taxonomy" id="2500179"/>
    <lineage>
        <taxon>Bacteria</taxon>
        <taxon>Pseudomonadati</taxon>
        <taxon>Pseudomonadota</taxon>
        <taxon>Alphaproteobacteria</taxon>
        <taxon>Rhodospirillales</taxon>
        <taxon>Rhodospirillaceae</taxon>
        <taxon>Hwanghaeella</taxon>
    </lineage>
</organism>
<dbReference type="AlphaFoldDB" id="A0A437QUH9"/>
<gene>
    <name evidence="3" type="ORF">EOI86_02335</name>
</gene>
<sequence length="207" mass="23377">MYSRRQFFNLAGAAALAAPMAGLSTVKKAAAVELSDDGLHIQDWFIDSFLDLSEDHATAAAEGRHFAVIIEQRGCPYCRKTHEINFAHPKVRDYIPANFDVLQLNLHGSRLVTDFDGEELEERDIARKWLVNFTPTIVFFPMSAEAVAGKSGRDAEAARLPGYFRPFTFMQMFKYVQEEKFADSTFQRYLADRVAEMEAQGLDPAAW</sequence>
<keyword evidence="1" id="KW-0732">Signal</keyword>
<dbReference type="InterPro" id="IPR012336">
    <property type="entry name" value="Thioredoxin-like_fold"/>
</dbReference>
<dbReference type="CDD" id="cd02951">
    <property type="entry name" value="SoxW"/>
    <property type="match status" value="1"/>
</dbReference>
<feature type="chain" id="PRO_5019223640" evidence="1">
    <location>
        <begin position="18"/>
        <end position="207"/>
    </location>
</feature>
<dbReference type="Proteomes" id="UP000287447">
    <property type="component" value="Unassembled WGS sequence"/>
</dbReference>
<dbReference type="OrthoDB" id="9811036at2"/>
<reference evidence="4" key="1">
    <citation type="submission" date="2019-01" db="EMBL/GenBank/DDBJ databases">
        <title>Gri0909 isolated from a small marine red alga.</title>
        <authorList>
            <person name="Kim J."/>
            <person name="Jeong S.E."/>
            <person name="Jeon C.O."/>
        </authorList>
    </citation>
    <scope>NUCLEOTIDE SEQUENCE [LARGE SCALE GENOMIC DNA]</scope>
    <source>
        <strain evidence="4">Gri0909</strain>
    </source>
</reference>
<evidence type="ECO:0000313" key="3">
    <source>
        <dbReference type="EMBL" id="RVU38161.1"/>
    </source>
</evidence>